<gene>
    <name evidence="2" type="ORF">WS72_27280</name>
</gene>
<dbReference type="Proteomes" id="UP000070255">
    <property type="component" value="Unassembled WGS sequence"/>
</dbReference>
<dbReference type="EMBL" id="LNJQ01000004">
    <property type="protein sequence ID" value="KWZ38534.1"/>
    <property type="molecule type" value="Genomic_DNA"/>
</dbReference>
<dbReference type="Gene3D" id="3.30.720.120">
    <property type="match status" value="1"/>
</dbReference>
<dbReference type="RefSeq" id="WP_038753844.1">
    <property type="nucleotide sequence ID" value="NZ_CP013418.1"/>
</dbReference>
<proteinExistence type="predicted"/>
<keyword evidence="3" id="KW-1185">Reference proteome</keyword>
<dbReference type="PANTHER" id="PTHR34109">
    <property type="entry name" value="BNAUNNG04460D PROTEIN-RELATED"/>
    <property type="match status" value="1"/>
</dbReference>
<dbReference type="SUPFAM" id="SSF54593">
    <property type="entry name" value="Glyoxalase/Bleomycin resistance protein/Dihydroxybiphenyl dioxygenase"/>
    <property type="match status" value="1"/>
</dbReference>
<dbReference type="InterPro" id="IPR037523">
    <property type="entry name" value="VOC_core"/>
</dbReference>
<evidence type="ECO:0000313" key="2">
    <source>
        <dbReference type="EMBL" id="KWZ38534.1"/>
    </source>
</evidence>
<dbReference type="Pfam" id="PF00903">
    <property type="entry name" value="Glyoxalase"/>
    <property type="match status" value="1"/>
</dbReference>
<name>A0ABR5T5Q4_9BURK</name>
<dbReference type="InterPro" id="IPR004360">
    <property type="entry name" value="Glyas_Fos-R_dOase_dom"/>
</dbReference>
<dbReference type="Gene3D" id="3.30.720.110">
    <property type="match status" value="1"/>
</dbReference>
<dbReference type="PROSITE" id="PS51819">
    <property type="entry name" value="VOC"/>
    <property type="match status" value="1"/>
</dbReference>
<feature type="domain" description="VOC" evidence="1">
    <location>
        <begin position="7"/>
        <end position="133"/>
    </location>
</feature>
<dbReference type="PANTHER" id="PTHR34109:SF1">
    <property type="entry name" value="VOC DOMAIN-CONTAINING PROTEIN"/>
    <property type="match status" value="1"/>
</dbReference>
<evidence type="ECO:0000259" key="1">
    <source>
        <dbReference type="PROSITE" id="PS51819"/>
    </source>
</evidence>
<reference evidence="2 3" key="1">
    <citation type="submission" date="2015-11" db="EMBL/GenBank/DDBJ databases">
        <authorList>
            <person name="Sahl J."/>
            <person name="Wagner D."/>
            <person name="Keim P."/>
        </authorList>
    </citation>
    <scope>NUCLEOTIDE SEQUENCE [LARGE SCALE GENOMIC DNA]</scope>
    <source>
        <strain evidence="2 3">BDU18</strain>
    </source>
</reference>
<evidence type="ECO:0000313" key="3">
    <source>
        <dbReference type="Proteomes" id="UP000070255"/>
    </source>
</evidence>
<comment type="caution">
    <text evidence="2">The sequence shown here is derived from an EMBL/GenBank/DDBJ whole genome shotgun (WGS) entry which is preliminary data.</text>
</comment>
<accession>A0ABR5T5Q4</accession>
<organism evidence="2 3">
    <name type="scientific">Burkholderia savannae</name>
    <dbReference type="NCBI Taxonomy" id="1637837"/>
    <lineage>
        <taxon>Bacteria</taxon>
        <taxon>Pseudomonadati</taxon>
        <taxon>Pseudomonadota</taxon>
        <taxon>Betaproteobacteria</taxon>
        <taxon>Burkholderiales</taxon>
        <taxon>Burkholderiaceae</taxon>
        <taxon>Burkholderia</taxon>
        <taxon>pseudomallei group</taxon>
    </lineage>
</organism>
<protein>
    <submittedName>
        <fullName evidence="2">Glyoxalase</fullName>
    </submittedName>
</protein>
<sequence length="154" mass="17177">MNALSRRPSFSSAVFYRDPRAALEWLERAFGFTRELVVSDAQGRVAHAQMSFGDGIVMIGEGGWSDFAVSPSSVDGRNTQCVHVRLESGIDAHCERARAAGAVILQAPADQFYGDRTYRARDPERHVWTFGQTVRDVSREEAERDSGLKIEGWQ</sequence>
<dbReference type="InterPro" id="IPR029068">
    <property type="entry name" value="Glyas_Bleomycin-R_OHBP_Dase"/>
</dbReference>